<dbReference type="PROSITE" id="PS51257">
    <property type="entry name" value="PROKAR_LIPOPROTEIN"/>
    <property type="match status" value="1"/>
</dbReference>
<feature type="compositionally biased region" description="Basic and acidic residues" evidence="1">
    <location>
        <begin position="149"/>
        <end position="158"/>
    </location>
</feature>
<evidence type="ECO:0000313" key="2">
    <source>
        <dbReference type="EMBL" id="QIA69696.1"/>
    </source>
</evidence>
<feature type="region of interest" description="Disordered" evidence="1">
    <location>
        <begin position="133"/>
        <end position="158"/>
    </location>
</feature>
<accession>A0AAJ4EL36</accession>
<feature type="region of interest" description="Disordered" evidence="1">
    <location>
        <begin position="25"/>
        <end position="60"/>
    </location>
</feature>
<dbReference type="EMBL" id="CP046368">
    <property type="protein sequence ID" value="QIA69696.1"/>
    <property type="molecule type" value="Genomic_DNA"/>
</dbReference>
<feature type="compositionally biased region" description="Low complexity" evidence="1">
    <location>
        <begin position="31"/>
        <end position="40"/>
    </location>
</feature>
<feature type="compositionally biased region" description="Polar residues" evidence="1">
    <location>
        <begin position="48"/>
        <end position="60"/>
    </location>
</feature>
<name>A0AAJ4EL36_SPICI</name>
<sequence length="158" mass="18265">MKKWLSIIGAIGLTITSTTTLISCEKSEKPNNNNNNNNNNEENKPTIPASQPQQPPKNSNWKTINGTFNNEFKTRNNKFYIISAKEQREDKTWKIIKFKNDDINNLFGNVWNNGVKIKDIWYIVNSLYRWDGDGEPETPTIDKNTGEITDWKEQKGTK</sequence>
<proteinExistence type="predicted"/>
<evidence type="ECO:0000256" key="1">
    <source>
        <dbReference type="SAM" id="MobiDB-lite"/>
    </source>
</evidence>
<dbReference type="Proteomes" id="UP000464735">
    <property type="component" value="Chromosome"/>
</dbReference>
<dbReference type="Pfam" id="PF12461">
    <property type="entry name" value="DUF3688"/>
    <property type="match status" value="1"/>
</dbReference>
<evidence type="ECO:0000313" key="3">
    <source>
        <dbReference type="Proteomes" id="UP000464735"/>
    </source>
</evidence>
<dbReference type="InterPro" id="IPR022160">
    <property type="entry name" value="Phage_1-C74_Orf1"/>
</dbReference>
<dbReference type="RefSeq" id="WP_164028387.1">
    <property type="nucleotide sequence ID" value="NZ_CP046368.1"/>
</dbReference>
<reference evidence="2 3" key="1">
    <citation type="submission" date="2019-11" db="EMBL/GenBank/DDBJ databases">
        <title>Whole genome sequencing and comparative genomics analyses of five strains of Spiroplasma citri.</title>
        <authorList>
            <person name="Yokomi R."/>
            <person name="Chen J."/>
            <person name="Rattner R."/>
            <person name="Vidalakis G."/>
        </authorList>
    </citation>
    <scope>NUCLEOTIDE SEQUENCE [LARGE SCALE GENOMIC DNA]</scope>
    <source>
        <strain evidence="2 3">BR12</strain>
    </source>
</reference>
<dbReference type="AlphaFoldDB" id="A0AAJ4EL36"/>
<dbReference type="InterPro" id="IPR054816">
    <property type="entry name" value="Lipoprotein_mollicutes-type_CS"/>
</dbReference>
<organism evidence="2 3">
    <name type="scientific">Spiroplasma citri</name>
    <dbReference type="NCBI Taxonomy" id="2133"/>
    <lineage>
        <taxon>Bacteria</taxon>
        <taxon>Bacillati</taxon>
        <taxon>Mycoplasmatota</taxon>
        <taxon>Mollicutes</taxon>
        <taxon>Entomoplasmatales</taxon>
        <taxon>Spiroplasmataceae</taxon>
        <taxon>Spiroplasma</taxon>
    </lineage>
</organism>
<gene>
    <name evidence="2" type="ORF">GL298_09850</name>
</gene>
<dbReference type="NCBIfam" id="NF038029">
    <property type="entry name" value="LP_plasma"/>
    <property type="match status" value="1"/>
</dbReference>
<protein>
    <submittedName>
        <fullName evidence="2">DUF3688 domain-containing protein</fullName>
    </submittedName>
</protein>